<feature type="region of interest" description="Disordered" evidence="1">
    <location>
        <begin position="897"/>
        <end position="920"/>
    </location>
</feature>
<evidence type="ECO:0000313" key="3">
    <source>
        <dbReference type="EMBL" id="KAF1989442.1"/>
    </source>
</evidence>
<organism evidence="3 4">
    <name type="scientific">Aulographum hederae CBS 113979</name>
    <dbReference type="NCBI Taxonomy" id="1176131"/>
    <lineage>
        <taxon>Eukaryota</taxon>
        <taxon>Fungi</taxon>
        <taxon>Dikarya</taxon>
        <taxon>Ascomycota</taxon>
        <taxon>Pezizomycotina</taxon>
        <taxon>Dothideomycetes</taxon>
        <taxon>Pleosporomycetidae</taxon>
        <taxon>Aulographales</taxon>
        <taxon>Aulographaceae</taxon>
    </lineage>
</organism>
<dbReference type="AlphaFoldDB" id="A0A6G1H8Q5"/>
<sequence>MPDSLTTNITPSAPSGTDSHAEPEPETLLPSKKRKRDSTETPKINKQPIIIRPHPQSLYDKPITLRSIRTIPRAHLPLSYLDPTAVSTVLPSFRLFSARIECLETTRTTTDAADVDTGSEIVVARVDAEKSIVAIERVARHVYAVCKLGHWVKAKDLDFRAEASSLLPVAAKSEENENAKWWESAALPDSSLGIEKNLTKRPCISMPPPHRIASKALPSAPTDTSTTPYEPTVEAHGLVVDGPQLQNAPPNAEQAFENLITQYLDTLYLSKTSLAFFAKGPLSRARAACNPDTGSSFSLLELAEFLRTMLIPLRALDSKHRERIVEIAKDARAGTFSDESPAAKRKLKKNKLRLKVKKDGMYNIEEDYVKKWLESDEQGYTGAYGENVEARMKRRAADLRVREMFAQLTIALEILAVEASPAFKDHTSTSSENRSNEQLKDASEPTPKKKKAKKQQNLLVLLDLLADRLCIWQSIEQGDLVSSEAKSGKAGTAANGQDSGNNDILRSFCIEVVVPFYTSRLPEQTALVNKKLGGPTAPSPAKHTRPENPQKPAEDTSGLSAAKKPRRPLQRVSTEIPNQKSHKPPSLNRSATDSQVIPGLKREQSEKPLSSIPLLDTSRPNSAHSRSMSHLKHLSRREMDLSAMTAATEAKLKKKAAIEAELRNAIGTLRKPNRGGAIMDYVNSVPFPGAKIRRKAPLSAAAERERKKNDVQVSATPKRVDRTRSLEYGNLANPHHDLFAFDHEGEMVPSSSSHVSVVPASTMPGRFHAVPSTVSRDFAFSVENSAIKSSRGNNIAGVQETPSRGLVGRNTPSFFPSSSADVEKSGVPNPPPFGQQKTSASETSRKLLFQQPAGAGLARDTVFKTPSKPVSQRKAEMKNSISKFTSTPKASIRLRKSTDADVGTERGGAAVPSTPMRKRKSVNIGMSTEVDISEEVPAALTAEDDGDDDGDKIAIHSTPRKENRVNATTFNLRTNLRSSLPPPASFSKIATPAMISAANEDEAGDGTDIYKALGWDDEDELA</sequence>
<feature type="compositionally biased region" description="Polar residues" evidence="1">
    <location>
        <begin position="1"/>
        <end position="18"/>
    </location>
</feature>
<feature type="region of interest" description="Disordered" evidence="1">
    <location>
        <begin position="696"/>
        <end position="717"/>
    </location>
</feature>
<dbReference type="EMBL" id="ML977145">
    <property type="protein sequence ID" value="KAF1989442.1"/>
    <property type="molecule type" value="Genomic_DNA"/>
</dbReference>
<accession>A0A6G1H8Q5</accession>
<dbReference type="Proteomes" id="UP000800041">
    <property type="component" value="Unassembled WGS sequence"/>
</dbReference>
<feature type="region of interest" description="Disordered" evidence="1">
    <location>
        <begin position="1"/>
        <end position="47"/>
    </location>
</feature>
<dbReference type="InterPro" id="IPR013948">
    <property type="entry name" value="DNA_replication_reg_Sld3_C"/>
</dbReference>
<protein>
    <recommendedName>
        <fullName evidence="2">DNA replication regulator Sld3 C-terminal domain-containing protein</fullName>
    </recommendedName>
</protein>
<reference evidence="3" key="1">
    <citation type="journal article" date="2020" name="Stud. Mycol.">
        <title>101 Dothideomycetes genomes: a test case for predicting lifestyles and emergence of pathogens.</title>
        <authorList>
            <person name="Haridas S."/>
            <person name="Albert R."/>
            <person name="Binder M."/>
            <person name="Bloem J."/>
            <person name="Labutti K."/>
            <person name="Salamov A."/>
            <person name="Andreopoulos B."/>
            <person name="Baker S."/>
            <person name="Barry K."/>
            <person name="Bills G."/>
            <person name="Bluhm B."/>
            <person name="Cannon C."/>
            <person name="Castanera R."/>
            <person name="Culley D."/>
            <person name="Daum C."/>
            <person name="Ezra D."/>
            <person name="Gonzalez J."/>
            <person name="Henrissat B."/>
            <person name="Kuo A."/>
            <person name="Liang C."/>
            <person name="Lipzen A."/>
            <person name="Lutzoni F."/>
            <person name="Magnuson J."/>
            <person name="Mondo S."/>
            <person name="Nolan M."/>
            <person name="Ohm R."/>
            <person name="Pangilinan J."/>
            <person name="Park H.-J."/>
            <person name="Ramirez L."/>
            <person name="Alfaro M."/>
            <person name="Sun H."/>
            <person name="Tritt A."/>
            <person name="Yoshinaga Y."/>
            <person name="Zwiers L.-H."/>
            <person name="Turgeon B."/>
            <person name="Goodwin S."/>
            <person name="Spatafora J."/>
            <person name="Crous P."/>
            <person name="Grigoriev I."/>
        </authorList>
    </citation>
    <scope>NUCLEOTIDE SEQUENCE</scope>
    <source>
        <strain evidence="3">CBS 113979</strain>
    </source>
</reference>
<dbReference type="Pfam" id="PF08639">
    <property type="entry name" value="Sld3_STD"/>
    <property type="match status" value="1"/>
</dbReference>
<dbReference type="Gene3D" id="1.20.58.2130">
    <property type="match status" value="1"/>
</dbReference>
<keyword evidence="4" id="KW-1185">Reference proteome</keyword>
<feature type="region of interest" description="Disordered" evidence="1">
    <location>
        <begin position="795"/>
        <end position="881"/>
    </location>
</feature>
<dbReference type="GO" id="GO:0006270">
    <property type="term" value="P:DNA replication initiation"/>
    <property type="evidence" value="ECO:0007669"/>
    <property type="project" value="InterPro"/>
</dbReference>
<dbReference type="GO" id="GO:0031261">
    <property type="term" value="C:DNA replication preinitiation complex"/>
    <property type="evidence" value="ECO:0007669"/>
    <property type="project" value="TreeGrafter"/>
</dbReference>
<feature type="domain" description="DNA replication regulator Sld3 C-terminal" evidence="2">
    <location>
        <begin position="256"/>
        <end position="804"/>
    </location>
</feature>
<dbReference type="OrthoDB" id="5395343at2759"/>
<feature type="region of interest" description="Disordered" evidence="1">
    <location>
        <begin position="530"/>
        <end position="633"/>
    </location>
</feature>
<feature type="compositionally biased region" description="Basic and acidic residues" evidence="1">
    <location>
        <begin position="544"/>
        <end position="554"/>
    </location>
</feature>
<evidence type="ECO:0000259" key="2">
    <source>
        <dbReference type="Pfam" id="PF08639"/>
    </source>
</evidence>
<evidence type="ECO:0000313" key="4">
    <source>
        <dbReference type="Proteomes" id="UP000800041"/>
    </source>
</evidence>
<name>A0A6G1H8Q5_9PEZI</name>
<dbReference type="PANTHER" id="PTHR28067:SF1">
    <property type="entry name" value="DNA REPLICATION REGULATOR SLD3"/>
    <property type="match status" value="1"/>
</dbReference>
<dbReference type="PANTHER" id="PTHR28067">
    <property type="entry name" value="DNA REPLICATION REGULATOR SLD3"/>
    <property type="match status" value="1"/>
</dbReference>
<gene>
    <name evidence="3" type="ORF">K402DRAFT_452163</name>
</gene>
<proteinExistence type="predicted"/>
<evidence type="ECO:0000256" key="1">
    <source>
        <dbReference type="SAM" id="MobiDB-lite"/>
    </source>
</evidence>
<feature type="region of interest" description="Disordered" evidence="1">
    <location>
        <begin position="425"/>
        <end position="453"/>
    </location>
</feature>
<feature type="compositionally biased region" description="Polar residues" evidence="1">
    <location>
        <begin position="810"/>
        <end position="820"/>
    </location>
</feature>
<dbReference type="InterPro" id="IPR042511">
    <property type="entry name" value="Sld3"/>
</dbReference>
<feature type="compositionally biased region" description="Basic and acidic residues" evidence="1">
    <location>
        <begin position="434"/>
        <end position="447"/>
    </location>
</feature>